<gene>
    <name evidence="1" type="ORF">SAMN05421545_3139</name>
</gene>
<keyword evidence="2" id="KW-1185">Reference proteome</keyword>
<dbReference type="OrthoDB" id="2781056at2"/>
<dbReference type="STRING" id="1077936.SAMN05421545_3139"/>
<dbReference type="InterPro" id="IPR025048">
    <property type="entry name" value="DUF3987"/>
</dbReference>
<accession>A0A1N7A0M1</accession>
<dbReference type="Proteomes" id="UP000185924">
    <property type="component" value="Unassembled WGS sequence"/>
</dbReference>
<reference evidence="2" key="1">
    <citation type="submission" date="2017-01" db="EMBL/GenBank/DDBJ databases">
        <authorList>
            <person name="Varghese N."/>
            <person name="Submissions S."/>
        </authorList>
    </citation>
    <scope>NUCLEOTIDE SEQUENCE [LARGE SCALE GENOMIC DNA]</scope>
    <source>
        <strain evidence="2">DM9</strain>
    </source>
</reference>
<dbReference type="AlphaFoldDB" id="A0A1N7A0M1"/>
<dbReference type="Pfam" id="PF13148">
    <property type="entry name" value="DUF3987"/>
    <property type="match status" value="1"/>
</dbReference>
<evidence type="ECO:0000313" key="2">
    <source>
        <dbReference type="Proteomes" id="UP000185924"/>
    </source>
</evidence>
<protein>
    <recommendedName>
        <fullName evidence="3">DUF3987 domain-containing protein</fullName>
    </recommendedName>
</protein>
<evidence type="ECO:0008006" key="3">
    <source>
        <dbReference type="Google" id="ProtNLM"/>
    </source>
</evidence>
<name>A0A1N7A0M1_9BACT</name>
<proteinExistence type="predicted"/>
<evidence type="ECO:0000313" key="1">
    <source>
        <dbReference type="EMBL" id="SIR32546.1"/>
    </source>
</evidence>
<dbReference type="EMBL" id="FTNM01000005">
    <property type="protein sequence ID" value="SIR32546.1"/>
    <property type="molecule type" value="Genomic_DNA"/>
</dbReference>
<dbReference type="RefSeq" id="WP_076422781.1">
    <property type="nucleotide sequence ID" value="NZ_FTNM01000005.1"/>
</dbReference>
<sequence>MDSLNNHTPTNGDTFPKHALPKELQYMVEMLQDAYQFPVDYSVAAMIYATSIAIGNTHKVEVKRGWQESPVIYMALVGRPGSNKSHPLTWALSPIFERDGEAYTFYQKEYDAFKSVMNLTQKERRGQGIEGEPAKPVLKKHIVQDFTPEALTKVHEHNLRGLGVYADELASWFKNFDRYSKGSEEQFWLSNWSGKPIVIDRKGDNPILIKKPFISVCGTIQNGILTDLAKDSRSRNGFMDRMLFAIPECSNKPYPSEKDLHPQVNQNWFTYLSNLLDLSGITDGEGNTKPQLLKFTSKAKAVLNDWNRTNTDLINGTESESIAGLYTKLEVYLIRLSLILQMLDYTTGESAREYIEADTVERAILLVEYFRQTGLKVQGILNSTPYDRLSIVQRNVYDLLPDNFHTKAGLNIAHSEDMPAVTFKRLLQRSDLFIKERHGQYSKKF</sequence>
<organism evidence="1 2">
    <name type="scientific">Pontibacter lucknowensis</name>
    <dbReference type="NCBI Taxonomy" id="1077936"/>
    <lineage>
        <taxon>Bacteria</taxon>
        <taxon>Pseudomonadati</taxon>
        <taxon>Bacteroidota</taxon>
        <taxon>Cytophagia</taxon>
        <taxon>Cytophagales</taxon>
        <taxon>Hymenobacteraceae</taxon>
        <taxon>Pontibacter</taxon>
    </lineage>
</organism>